<dbReference type="Proteomes" id="UP000569732">
    <property type="component" value="Unassembled WGS sequence"/>
</dbReference>
<proteinExistence type="inferred from homology"/>
<comment type="similarity">
    <text evidence="1">Belongs to the outer membrane porin (Opr) (TC 1.B.25) family.</text>
</comment>
<keyword evidence="6" id="KW-1185">Reference proteome</keyword>
<feature type="chain" id="PRO_5032472267" evidence="4">
    <location>
        <begin position="27"/>
        <end position="431"/>
    </location>
</feature>
<organism evidence="5 6">
    <name type="scientific">Spartinivicinus marinus</name>
    <dbReference type="NCBI Taxonomy" id="2994442"/>
    <lineage>
        <taxon>Bacteria</taxon>
        <taxon>Pseudomonadati</taxon>
        <taxon>Pseudomonadota</taxon>
        <taxon>Gammaproteobacteria</taxon>
        <taxon>Oceanospirillales</taxon>
        <taxon>Zooshikellaceae</taxon>
        <taxon>Spartinivicinus</taxon>
    </lineage>
</organism>
<dbReference type="AlphaFoldDB" id="A0A853ID83"/>
<evidence type="ECO:0000256" key="1">
    <source>
        <dbReference type="ARBA" id="ARBA00009075"/>
    </source>
</evidence>
<dbReference type="InterPro" id="IPR005318">
    <property type="entry name" value="OM_porin_bac"/>
</dbReference>
<evidence type="ECO:0000256" key="2">
    <source>
        <dbReference type="ARBA" id="ARBA00022448"/>
    </source>
</evidence>
<dbReference type="Gene3D" id="2.40.160.10">
    <property type="entry name" value="Porin"/>
    <property type="match status" value="1"/>
</dbReference>
<dbReference type="GO" id="GO:0015288">
    <property type="term" value="F:porin activity"/>
    <property type="evidence" value="ECO:0007669"/>
    <property type="project" value="TreeGrafter"/>
</dbReference>
<gene>
    <name evidence="5" type="ORF">H0A36_18530</name>
</gene>
<sequence length="431" mass="47610">MKTFKFSTLAAAVVAASAASISAAQAEGFIEDSTGKLSIRNYYFNENGKNGDLKDRREWVQGFRFDFVSGYLFDTIGFDYSAGAAFKLDNPADNTKYNEKYSATNLPVDSEGNDVNNIAGTTQAYVKAKFGGENLNVNGKYGLMQQGTETFGTSGSRVLPSSIFGTYAEGNVYGVKLYGARFTETSPRHQSYFSKDLENGSGEEIDQLDIIGAGYELNNGLGFVVEHGKSDDYIKKRFAKVYYTVDLGNDMSLDLDARYGKAEENGDKFDKFSGANAYKNDDYESRYYNATATLNVGGASFGVGYNQTKDGDWHSGYFDQDHGTFNSSLSLYSNDFANEGEKAWVVNASYDFANAGVPGLTAGVSYGYGDGIERANDSDDKEREFAQEVTYKFQDGPLKDLSVQWQHWNYSGHQTDEDSHRIKLIYDIALF</sequence>
<name>A0A853ID83_9GAMM</name>
<evidence type="ECO:0000256" key="4">
    <source>
        <dbReference type="SAM" id="SignalP"/>
    </source>
</evidence>
<keyword evidence="2" id="KW-0813">Transport</keyword>
<reference evidence="5 6" key="1">
    <citation type="submission" date="2020-07" db="EMBL/GenBank/DDBJ databases">
        <title>Endozoicomonas sp. nov., isolated from sediment.</title>
        <authorList>
            <person name="Gu T."/>
        </authorList>
    </citation>
    <scope>NUCLEOTIDE SEQUENCE [LARGE SCALE GENOMIC DNA]</scope>
    <source>
        <strain evidence="5 6">SM1973</strain>
    </source>
</reference>
<keyword evidence="3 4" id="KW-0732">Signal</keyword>
<dbReference type="RefSeq" id="WP_180570031.1">
    <property type="nucleotide sequence ID" value="NZ_JACCKB010000033.1"/>
</dbReference>
<protein>
    <submittedName>
        <fullName evidence="5">Outer membrane porin, OprD family</fullName>
    </submittedName>
</protein>
<dbReference type="InterPro" id="IPR023614">
    <property type="entry name" value="Porin_dom_sf"/>
</dbReference>
<dbReference type="Pfam" id="PF03573">
    <property type="entry name" value="OprD"/>
    <property type="match status" value="1"/>
</dbReference>
<comment type="caution">
    <text evidence="5">The sequence shown here is derived from an EMBL/GenBank/DDBJ whole genome shotgun (WGS) entry which is preliminary data.</text>
</comment>
<dbReference type="EMBL" id="JACCKB010000033">
    <property type="protein sequence ID" value="NYZ68014.1"/>
    <property type="molecule type" value="Genomic_DNA"/>
</dbReference>
<dbReference type="PANTHER" id="PTHR34596">
    <property type="entry name" value="CHITOPORIN"/>
    <property type="match status" value="1"/>
</dbReference>
<evidence type="ECO:0000313" key="6">
    <source>
        <dbReference type="Proteomes" id="UP000569732"/>
    </source>
</evidence>
<feature type="signal peptide" evidence="4">
    <location>
        <begin position="1"/>
        <end position="26"/>
    </location>
</feature>
<evidence type="ECO:0000313" key="5">
    <source>
        <dbReference type="EMBL" id="NYZ68014.1"/>
    </source>
</evidence>
<accession>A0A853ID83</accession>
<evidence type="ECO:0000256" key="3">
    <source>
        <dbReference type="ARBA" id="ARBA00022729"/>
    </source>
</evidence>
<dbReference type="PANTHER" id="PTHR34596:SF2">
    <property type="entry name" value="CHITOPORIN"/>
    <property type="match status" value="1"/>
</dbReference>
<dbReference type="GO" id="GO:0016020">
    <property type="term" value="C:membrane"/>
    <property type="evidence" value="ECO:0007669"/>
    <property type="project" value="InterPro"/>
</dbReference>